<accession>A0A8J9UU45</accession>
<keyword evidence="2" id="KW-1185">Reference proteome</keyword>
<organism evidence="1 2">
    <name type="scientific">Brenthis ino</name>
    <name type="common">lesser marbled fritillary</name>
    <dbReference type="NCBI Taxonomy" id="405034"/>
    <lineage>
        <taxon>Eukaryota</taxon>
        <taxon>Metazoa</taxon>
        <taxon>Ecdysozoa</taxon>
        <taxon>Arthropoda</taxon>
        <taxon>Hexapoda</taxon>
        <taxon>Insecta</taxon>
        <taxon>Pterygota</taxon>
        <taxon>Neoptera</taxon>
        <taxon>Endopterygota</taxon>
        <taxon>Lepidoptera</taxon>
        <taxon>Glossata</taxon>
        <taxon>Ditrysia</taxon>
        <taxon>Papilionoidea</taxon>
        <taxon>Nymphalidae</taxon>
        <taxon>Heliconiinae</taxon>
        <taxon>Argynnini</taxon>
        <taxon>Brenthis</taxon>
    </lineage>
</organism>
<gene>
    <name evidence="1" type="ORF">BINO364_LOCUS11925</name>
</gene>
<dbReference type="OrthoDB" id="10551859at2759"/>
<dbReference type="AlphaFoldDB" id="A0A8J9UU45"/>
<sequence length="99" mass="10808">MSVIQWNILVEWEPLIDLLGRHRAIAAAATQKACQCAGYKAFVARPDAARRHHFCLLLSVRASESGDFSVRKVVSLALRLGALLVGTVPLCPMLQLPTV</sequence>
<dbReference type="EMBL" id="OV170226">
    <property type="protein sequence ID" value="CAH0726471.1"/>
    <property type="molecule type" value="Genomic_DNA"/>
</dbReference>
<evidence type="ECO:0000313" key="1">
    <source>
        <dbReference type="EMBL" id="CAH0726471.1"/>
    </source>
</evidence>
<proteinExistence type="predicted"/>
<evidence type="ECO:0000313" key="2">
    <source>
        <dbReference type="Proteomes" id="UP000838878"/>
    </source>
</evidence>
<protein>
    <submittedName>
        <fullName evidence="1">Uncharacterized protein</fullName>
    </submittedName>
</protein>
<dbReference type="Proteomes" id="UP000838878">
    <property type="component" value="Chromosome 6"/>
</dbReference>
<feature type="non-terminal residue" evidence="1">
    <location>
        <position position="99"/>
    </location>
</feature>
<reference evidence="1" key="1">
    <citation type="submission" date="2021-12" db="EMBL/GenBank/DDBJ databases">
        <authorList>
            <person name="Martin H S."/>
        </authorList>
    </citation>
    <scope>NUCLEOTIDE SEQUENCE</scope>
</reference>
<name>A0A8J9UU45_9NEOP</name>